<organism evidence="1 2">
    <name type="scientific">Thelephora ganbajun</name>
    <name type="common">Ganba fungus</name>
    <dbReference type="NCBI Taxonomy" id="370292"/>
    <lineage>
        <taxon>Eukaryota</taxon>
        <taxon>Fungi</taxon>
        <taxon>Dikarya</taxon>
        <taxon>Basidiomycota</taxon>
        <taxon>Agaricomycotina</taxon>
        <taxon>Agaricomycetes</taxon>
        <taxon>Thelephorales</taxon>
        <taxon>Thelephoraceae</taxon>
        <taxon>Thelephora</taxon>
    </lineage>
</organism>
<keyword evidence="2" id="KW-1185">Reference proteome</keyword>
<dbReference type="Proteomes" id="UP000886501">
    <property type="component" value="Unassembled WGS sequence"/>
</dbReference>
<name>A0ACB6ZG24_THEGA</name>
<gene>
    <name evidence="1" type="ORF">BDM02DRAFT_3186918</name>
</gene>
<dbReference type="EMBL" id="MU118009">
    <property type="protein sequence ID" value="KAF9648700.1"/>
    <property type="molecule type" value="Genomic_DNA"/>
</dbReference>
<evidence type="ECO:0000313" key="1">
    <source>
        <dbReference type="EMBL" id="KAF9648700.1"/>
    </source>
</evidence>
<reference evidence="1" key="2">
    <citation type="journal article" date="2020" name="Nat. Commun.">
        <title>Large-scale genome sequencing of mycorrhizal fungi provides insights into the early evolution of symbiotic traits.</title>
        <authorList>
            <person name="Miyauchi S."/>
            <person name="Kiss E."/>
            <person name="Kuo A."/>
            <person name="Drula E."/>
            <person name="Kohler A."/>
            <person name="Sanchez-Garcia M."/>
            <person name="Morin E."/>
            <person name="Andreopoulos B."/>
            <person name="Barry K.W."/>
            <person name="Bonito G."/>
            <person name="Buee M."/>
            <person name="Carver A."/>
            <person name="Chen C."/>
            <person name="Cichocki N."/>
            <person name="Clum A."/>
            <person name="Culley D."/>
            <person name="Crous P.W."/>
            <person name="Fauchery L."/>
            <person name="Girlanda M."/>
            <person name="Hayes R.D."/>
            <person name="Keri Z."/>
            <person name="LaButti K."/>
            <person name="Lipzen A."/>
            <person name="Lombard V."/>
            <person name="Magnuson J."/>
            <person name="Maillard F."/>
            <person name="Murat C."/>
            <person name="Nolan M."/>
            <person name="Ohm R.A."/>
            <person name="Pangilinan J."/>
            <person name="Pereira M.F."/>
            <person name="Perotto S."/>
            <person name="Peter M."/>
            <person name="Pfister S."/>
            <person name="Riley R."/>
            <person name="Sitrit Y."/>
            <person name="Stielow J.B."/>
            <person name="Szollosi G."/>
            <person name="Zifcakova L."/>
            <person name="Stursova M."/>
            <person name="Spatafora J.W."/>
            <person name="Tedersoo L."/>
            <person name="Vaario L.M."/>
            <person name="Yamada A."/>
            <person name="Yan M."/>
            <person name="Wang P."/>
            <person name="Xu J."/>
            <person name="Bruns T."/>
            <person name="Baldrian P."/>
            <person name="Vilgalys R."/>
            <person name="Dunand C."/>
            <person name="Henrissat B."/>
            <person name="Grigoriev I.V."/>
            <person name="Hibbett D."/>
            <person name="Nagy L.G."/>
            <person name="Martin F.M."/>
        </authorList>
    </citation>
    <scope>NUCLEOTIDE SEQUENCE</scope>
    <source>
        <strain evidence="1">P2</strain>
    </source>
</reference>
<protein>
    <submittedName>
        <fullName evidence="1">Uncharacterized protein</fullName>
    </submittedName>
</protein>
<proteinExistence type="predicted"/>
<accession>A0ACB6ZG24</accession>
<evidence type="ECO:0000313" key="2">
    <source>
        <dbReference type="Proteomes" id="UP000886501"/>
    </source>
</evidence>
<sequence length="878" mass="97536">MSPLRLFLDYLWPSPLFSHPMVVSQHRDSSDNLPFFMNRHDLIQYTTQSLQVPTVVRHRTLRRKRAESVDYAQQQPPPASPDPLSSVQRQSPDPPDTPHPTLRELRELRDRRRPEEDPAPARGFAKRIHDLEISYNEQRKLAEDRQHRISSLEKENVDLRAKLDSTQKRFQVLQSANTSFAANVTKLERELQAARTQHAPCKTRISSAETRYTTLLAANNVLQTSYNDLRSSHQALQSACASTQLAHSALLFSTSTPYTPAPLPVLRRLTPPPPNSPIDRLTIPLVPPVPAPVSLPPPPKPQIQLKPKPLDIITPPVISRESSTQTSPISAGTSFSHSSYDSSASHVSRLKTLLNDRTSELNTLQAFLSKHDEWSGAQVVQAVKDLNGELARLASAVSEYFVVGSDIDSDCSDNANMGTKSSPRLPNDKPSQETHDRLKEALGSTFYHLIFTCSYPPSDPSLLVQYAIQAWQVWCCSQILDSFCFGLPSEAEGLLTDVWESMKREELQPMSSRWRGLTHEYLRGVLVASTPRSCQLPTPPASPSISALYGFQSNEPLSIRTLRERGLFELNVRGILAILSGVGLEVDHSSLPPLTPRSTTPGTSLSTAVDSEVIDATKVADEFGEALKRIQEQTIELAKVTKEGVMSGWFDITRVSGTVVPFKPTSASPLSPQQIWMPPSVSTPQKGGRRATVPALPRRSDKVAGDRRMSEPSLVLPLPIPQIPPRPRNHDRTATHSPNPDSTPTHTPNIGRSPNLDRSYPPSSSSSYPSRTLPSTHPSLEKLRDAKVVVNKFDHHTMENVFQGYGREDKECVVMCTIEFGLDCTRKVVSDEDVGVMFSPIEPPVGPPEKEVSELELMERRTLVKPKVLLESVVEIMR</sequence>
<reference evidence="1" key="1">
    <citation type="submission" date="2019-10" db="EMBL/GenBank/DDBJ databases">
        <authorList>
            <consortium name="DOE Joint Genome Institute"/>
            <person name="Kuo A."/>
            <person name="Miyauchi S."/>
            <person name="Kiss E."/>
            <person name="Drula E."/>
            <person name="Kohler A."/>
            <person name="Sanchez-Garcia M."/>
            <person name="Andreopoulos B."/>
            <person name="Barry K.W."/>
            <person name="Bonito G."/>
            <person name="Buee M."/>
            <person name="Carver A."/>
            <person name="Chen C."/>
            <person name="Cichocki N."/>
            <person name="Clum A."/>
            <person name="Culley D."/>
            <person name="Crous P.W."/>
            <person name="Fauchery L."/>
            <person name="Girlanda M."/>
            <person name="Hayes R."/>
            <person name="Keri Z."/>
            <person name="Labutti K."/>
            <person name="Lipzen A."/>
            <person name="Lombard V."/>
            <person name="Magnuson J."/>
            <person name="Maillard F."/>
            <person name="Morin E."/>
            <person name="Murat C."/>
            <person name="Nolan M."/>
            <person name="Ohm R."/>
            <person name="Pangilinan J."/>
            <person name="Pereira M."/>
            <person name="Perotto S."/>
            <person name="Peter M."/>
            <person name="Riley R."/>
            <person name="Sitrit Y."/>
            <person name="Stielow B."/>
            <person name="Szollosi G."/>
            <person name="Zifcakova L."/>
            <person name="Stursova M."/>
            <person name="Spatafora J.W."/>
            <person name="Tedersoo L."/>
            <person name="Vaario L.-M."/>
            <person name="Yamada A."/>
            <person name="Yan M."/>
            <person name="Wang P."/>
            <person name="Xu J."/>
            <person name="Bruns T."/>
            <person name="Baldrian P."/>
            <person name="Vilgalys R."/>
            <person name="Henrissat B."/>
            <person name="Grigoriev I.V."/>
            <person name="Hibbett D."/>
            <person name="Nagy L.G."/>
            <person name="Martin F.M."/>
        </authorList>
    </citation>
    <scope>NUCLEOTIDE SEQUENCE</scope>
    <source>
        <strain evidence="1">P2</strain>
    </source>
</reference>
<comment type="caution">
    <text evidence="1">The sequence shown here is derived from an EMBL/GenBank/DDBJ whole genome shotgun (WGS) entry which is preliminary data.</text>
</comment>